<dbReference type="Pfam" id="PF13649">
    <property type="entry name" value="Methyltransf_25"/>
    <property type="match status" value="1"/>
</dbReference>
<evidence type="ECO:0000313" key="4">
    <source>
        <dbReference type="EMBL" id="RSM74591.1"/>
    </source>
</evidence>
<dbReference type="InterPro" id="IPR041698">
    <property type="entry name" value="Methyltransf_25"/>
</dbReference>
<protein>
    <submittedName>
        <fullName evidence="4">Class I SAM-dependent methyltransferase</fullName>
    </submittedName>
</protein>
<evidence type="ECO:0000313" key="5">
    <source>
        <dbReference type="Proteomes" id="UP000287547"/>
    </source>
</evidence>
<dbReference type="RefSeq" id="WP_037251674.1">
    <property type="nucleotide sequence ID" value="NZ_QHKI01000051.1"/>
</dbReference>
<reference evidence="4 5" key="1">
    <citation type="submission" date="2018-05" db="EMBL/GenBank/DDBJ databases">
        <title>Evolution of GPA BGCs.</title>
        <authorList>
            <person name="Waglechner N."/>
            <person name="Wright G.D."/>
        </authorList>
    </citation>
    <scope>NUCLEOTIDE SEQUENCE [LARGE SCALE GENOMIC DNA]</scope>
    <source>
        <strain evidence="4 5">A82846</strain>
    </source>
</reference>
<dbReference type="PANTHER" id="PTHR43861:SF1">
    <property type="entry name" value="TRANS-ACONITATE 2-METHYLTRANSFERASE"/>
    <property type="match status" value="1"/>
</dbReference>
<dbReference type="Gene3D" id="3.40.50.150">
    <property type="entry name" value="Vaccinia Virus protein VP39"/>
    <property type="match status" value="1"/>
</dbReference>
<organism evidence="4 5">
    <name type="scientific">Kibdelosporangium aridum</name>
    <dbReference type="NCBI Taxonomy" id="2030"/>
    <lineage>
        <taxon>Bacteria</taxon>
        <taxon>Bacillati</taxon>
        <taxon>Actinomycetota</taxon>
        <taxon>Actinomycetes</taxon>
        <taxon>Pseudonocardiales</taxon>
        <taxon>Pseudonocardiaceae</taxon>
        <taxon>Kibdelosporangium</taxon>
    </lineage>
</organism>
<gene>
    <name evidence="4" type="ORF">DMH04_39740</name>
</gene>
<dbReference type="GO" id="GO:0032259">
    <property type="term" value="P:methylation"/>
    <property type="evidence" value="ECO:0007669"/>
    <property type="project" value="UniProtKB-KW"/>
</dbReference>
<keyword evidence="2 4" id="KW-0808">Transferase</keyword>
<dbReference type="OrthoDB" id="9777638at2"/>
<dbReference type="Proteomes" id="UP000287547">
    <property type="component" value="Unassembled WGS sequence"/>
</dbReference>
<evidence type="ECO:0000256" key="1">
    <source>
        <dbReference type="ARBA" id="ARBA00022603"/>
    </source>
</evidence>
<dbReference type="PANTHER" id="PTHR43861">
    <property type="entry name" value="TRANS-ACONITATE 2-METHYLTRANSFERASE-RELATED"/>
    <property type="match status" value="1"/>
</dbReference>
<feature type="domain" description="Methyltransferase" evidence="3">
    <location>
        <begin position="34"/>
        <end position="126"/>
    </location>
</feature>
<evidence type="ECO:0000256" key="2">
    <source>
        <dbReference type="ARBA" id="ARBA00022679"/>
    </source>
</evidence>
<dbReference type="SUPFAM" id="SSF53335">
    <property type="entry name" value="S-adenosyl-L-methionine-dependent methyltransferases"/>
    <property type="match status" value="1"/>
</dbReference>
<dbReference type="AlphaFoldDB" id="A0A428YWP4"/>
<sequence length="256" mass="27651">MGAASNSTFDYDAELSRYYQHLRAAMDVQPDDTVLDIGCGTGQTTREAAKLATQGSALGVDVSPAMVTRARQLAEGLHNVRFAEADAQVHPFEPEHFTLGVSRFGTMFFADPVKAFTNIRRALAPGARLVQLVWQGSDQQEWVAEINLALAGEIPEPATTGAFSLADPASVDGLLTSAGFVEVSVTEVREPVFYGVDADAAVNGVLALMMTSDLLTRLDAEETEQAVARLRSTMVKHTSTDGVWFDSRAWLITARR</sequence>
<dbReference type="CDD" id="cd02440">
    <property type="entry name" value="AdoMet_MTases"/>
    <property type="match status" value="1"/>
</dbReference>
<proteinExistence type="predicted"/>
<dbReference type="EMBL" id="QHKI01000051">
    <property type="protein sequence ID" value="RSM74591.1"/>
    <property type="molecule type" value="Genomic_DNA"/>
</dbReference>
<dbReference type="InterPro" id="IPR029063">
    <property type="entry name" value="SAM-dependent_MTases_sf"/>
</dbReference>
<comment type="caution">
    <text evidence="4">The sequence shown here is derived from an EMBL/GenBank/DDBJ whole genome shotgun (WGS) entry which is preliminary data.</text>
</comment>
<dbReference type="GO" id="GO:0008168">
    <property type="term" value="F:methyltransferase activity"/>
    <property type="evidence" value="ECO:0007669"/>
    <property type="project" value="UniProtKB-KW"/>
</dbReference>
<keyword evidence="1 4" id="KW-0489">Methyltransferase</keyword>
<name>A0A428YWP4_KIBAR</name>
<evidence type="ECO:0000259" key="3">
    <source>
        <dbReference type="Pfam" id="PF13649"/>
    </source>
</evidence>
<accession>A0A428YWP4</accession>